<feature type="region of interest" description="Disordered" evidence="1">
    <location>
        <begin position="63"/>
        <end position="83"/>
    </location>
</feature>
<comment type="caution">
    <text evidence="2">The sequence shown here is derived from an EMBL/GenBank/DDBJ whole genome shotgun (WGS) entry which is preliminary data.</text>
</comment>
<proteinExistence type="predicted"/>
<organism evidence="2 3">
    <name type="scientific">Lithospermum erythrorhizon</name>
    <name type="common">Purple gromwell</name>
    <name type="synonym">Lithospermum officinale var. erythrorhizon</name>
    <dbReference type="NCBI Taxonomy" id="34254"/>
    <lineage>
        <taxon>Eukaryota</taxon>
        <taxon>Viridiplantae</taxon>
        <taxon>Streptophyta</taxon>
        <taxon>Embryophyta</taxon>
        <taxon>Tracheophyta</taxon>
        <taxon>Spermatophyta</taxon>
        <taxon>Magnoliopsida</taxon>
        <taxon>eudicotyledons</taxon>
        <taxon>Gunneridae</taxon>
        <taxon>Pentapetalae</taxon>
        <taxon>asterids</taxon>
        <taxon>lamiids</taxon>
        <taxon>Boraginales</taxon>
        <taxon>Boraginaceae</taxon>
        <taxon>Boraginoideae</taxon>
        <taxon>Lithospermeae</taxon>
        <taxon>Lithospermum</taxon>
    </lineage>
</organism>
<evidence type="ECO:0000313" key="3">
    <source>
        <dbReference type="Proteomes" id="UP001454036"/>
    </source>
</evidence>
<dbReference type="EMBL" id="BAABME010001529">
    <property type="protein sequence ID" value="GAA0150105.1"/>
    <property type="molecule type" value="Genomic_DNA"/>
</dbReference>
<feature type="compositionally biased region" description="Polar residues" evidence="1">
    <location>
        <begin position="22"/>
        <end position="35"/>
    </location>
</feature>
<sequence length="124" mass="13546">MVSDSHPHGGDDDHDVAAFHHTTSTPPVAPITSSSPVSAFDPNALNFTAPMFNFVPNPSNSPPRNFNFAPNPPESAPPSLNSTIPVTDFLNSDPLQLHHSDHPNYVLATRLLNPNNYYHLRRSV</sequence>
<reference evidence="2 3" key="1">
    <citation type="submission" date="2024-01" db="EMBL/GenBank/DDBJ databases">
        <title>The complete chloroplast genome sequence of Lithospermum erythrorhizon: insights into the phylogenetic relationship among Boraginaceae species and the maternal lineages of purple gromwells.</title>
        <authorList>
            <person name="Okada T."/>
            <person name="Watanabe K."/>
        </authorList>
    </citation>
    <scope>NUCLEOTIDE SEQUENCE [LARGE SCALE GENOMIC DNA]</scope>
</reference>
<gene>
    <name evidence="2" type="ORF">LIER_09116</name>
</gene>
<feature type="compositionally biased region" description="Basic and acidic residues" evidence="1">
    <location>
        <begin position="1"/>
        <end position="18"/>
    </location>
</feature>
<protein>
    <submittedName>
        <fullName evidence="2">Uncharacterized protein</fullName>
    </submittedName>
</protein>
<accession>A0AAV3PFK5</accession>
<name>A0AAV3PFK5_LITER</name>
<evidence type="ECO:0000256" key="1">
    <source>
        <dbReference type="SAM" id="MobiDB-lite"/>
    </source>
</evidence>
<feature type="region of interest" description="Disordered" evidence="1">
    <location>
        <begin position="1"/>
        <end position="35"/>
    </location>
</feature>
<dbReference type="Proteomes" id="UP001454036">
    <property type="component" value="Unassembled WGS sequence"/>
</dbReference>
<evidence type="ECO:0000313" key="2">
    <source>
        <dbReference type="EMBL" id="GAA0150105.1"/>
    </source>
</evidence>
<keyword evidence="3" id="KW-1185">Reference proteome</keyword>
<dbReference type="AlphaFoldDB" id="A0AAV3PFK5"/>